<dbReference type="Proteomes" id="UP000620262">
    <property type="component" value="Unassembled WGS sequence"/>
</dbReference>
<protein>
    <recommendedName>
        <fullName evidence="4">PepSY domain-containing protein</fullName>
    </recommendedName>
</protein>
<keyword evidence="3" id="KW-1185">Reference proteome</keyword>
<dbReference type="RefSeq" id="WP_192731950.1">
    <property type="nucleotide sequence ID" value="NZ_BAAAVL010000002.1"/>
</dbReference>
<proteinExistence type="predicted"/>
<comment type="caution">
    <text evidence="2">The sequence shown here is derived from an EMBL/GenBank/DDBJ whole genome shotgun (WGS) entry which is preliminary data.</text>
</comment>
<evidence type="ECO:0000313" key="3">
    <source>
        <dbReference type="Proteomes" id="UP000620262"/>
    </source>
</evidence>
<feature type="signal peptide" evidence="1">
    <location>
        <begin position="1"/>
        <end position="20"/>
    </location>
</feature>
<evidence type="ECO:0008006" key="4">
    <source>
        <dbReference type="Google" id="ProtNLM"/>
    </source>
</evidence>
<reference evidence="2 3" key="1">
    <citation type="submission" date="2020-10" db="EMBL/GenBank/DDBJ databases">
        <title>Sequencing the genomes of 1000 actinobacteria strains.</title>
        <authorList>
            <person name="Klenk H.-P."/>
        </authorList>
    </citation>
    <scope>NUCLEOTIDE SEQUENCE [LARGE SCALE GENOMIC DNA]</scope>
    <source>
        <strain evidence="2 3">DSM 7307</strain>
    </source>
</reference>
<dbReference type="EMBL" id="JADBEC010000002">
    <property type="protein sequence ID" value="MBE1508337.1"/>
    <property type="molecule type" value="Genomic_DNA"/>
</dbReference>
<keyword evidence="1" id="KW-0732">Signal</keyword>
<evidence type="ECO:0000313" key="2">
    <source>
        <dbReference type="EMBL" id="MBE1508337.1"/>
    </source>
</evidence>
<evidence type="ECO:0000256" key="1">
    <source>
        <dbReference type="SAM" id="SignalP"/>
    </source>
</evidence>
<organism evidence="2 3">
    <name type="scientific">Rhizobium viscosum</name>
    <name type="common">Arthrobacter viscosus</name>
    <dbReference type="NCBI Taxonomy" id="1673"/>
    <lineage>
        <taxon>Bacteria</taxon>
        <taxon>Pseudomonadati</taxon>
        <taxon>Pseudomonadota</taxon>
        <taxon>Alphaproteobacteria</taxon>
        <taxon>Hyphomicrobiales</taxon>
        <taxon>Rhizobiaceae</taxon>
        <taxon>Rhizobium/Agrobacterium group</taxon>
        <taxon>Rhizobium</taxon>
    </lineage>
</organism>
<feature type="chain" id="PRO_5046069463" description="PepSY domain-containing protein" evidence="1">
    <location>
        <begin position="21"/>
        <end position="161"/>
    </location>
</feature>
<accession>A0ABR9IYM9</accession>
<gene>
    <name evidence="2" type="ORF">H4W29_005582</name>
</gene>
<name>A0ABR9IYM9_RHIVS</name>
<sequence length="161" mass="17379">MKRIIGLGDIFCSFSISALAAAPGDIADLVGSRAADAASKMQARGYHHVRSDNIWWNDKTGICVNVHLSNGRYSRIDRLRPSACGRTSAGLPASELGNIPARALRACGRRADRYRSARGGTNVVEAAEQTGPTWLLTMAIPHYVLKCTVTPSGRVIRMDVK</sequence>